<accession>A0A5M3X599</accession>
<organism evidence="1 2">
    <name type="scientific">Acrocarpospora macrocephala</name>
    <dbReference type="NCBI Taxonomy" id="150177"/>
    <lineage>
        <taxon>Bacteria</taxon>
        <taxon>Bacillati</taxon>
        <taxon>Actinomycetota</taxon>
        <taxon>Actinomycetes</taxon>
        <taxon>Streptosporangiales</taxon>
        <taxon>Streptosporangiaceae</taxon>
        <taxon>Acrocarpospora</taxon>
    </lineage>
</organism>
<dbReference type="Proteomes" id="UP000331127">
    <property type="component" value="Unassembled WGS sequence"/>
</dbReference>
<comment type="caution">
    <text evidence="1">The sequence shown here is derived from an EMBL/GenBank/DDBJ whole genome shotgun (WGS) entry which is preliminary data.</text>
</comment>
<dbReference type="EMBL" id="BLAE01000084">
    <property type="protein sequence ID" value="GES15802.1"/>
    <property type="molecule type" value="Genomic_DNA"/>
</dbReference>
<reference evidence="1 2" key="1">
    <citation type="submission" date="2019-10" db="EMBL/GenBank/DDBJ databases">
        <title>Whole genome shotgun sequence of Acrocarpospora macrocephala NBRC 16266.</title>
        <authorList>
            <person name="Ichikawa N."/>
            <person name="Kimura A."/>
            <person name="Kitahashi Y."/>
            <person name="Komaki H."/>
            <person name="Oguchi A."/>
        </authorList>
    </citation>
    <scope>NUCLEOTIDE SEQUENCE [LARGE SCALE GENOMIC DNA]</scope>
    <source>
        <strain evidence="1 2">NBRC 16266</strain>
    </source>
</reference>
<gene>
    <name evidence="1" type="ORF">Amac_094000</name>
</gene>
<evidence type="ECO:0000313" key="2">
    <source>
        <dbReference type="Proteomes" id="UP000331127"/>
    </source>
</evidence>
<sequence>MSRPWEADPTADLSKRLGKSALELGETTGSPSCPDIWELSNGDIAIIGRDLTRAYGARLPQGVSIGEDERLVVIPRSMIVTAKPDMPDA</sequence>
<name>A0A5M3X599_9ACTN</name>
<proteinExistence type="predicted"/>
<protein>
    <submittedName>
        <fullName evidence="1">Uncharacterized protein</fullName>
    </submittedName>
</protein>
<dbReference type="RefSeq" id="WP_170323005.1">
    <property type="nucleotide sequence ID" value="NZ_BAAAHL010000012.1"/>
</dbReference>
<keyword evidence="2" id="KW-1185">Reference proteome</keyword>
<evidence type="ECO:0000313" key="1">
    <source>
        <dbReference type="EMBL" id="GES15802.1"/>
    </source>
</evidence>
<dbReference type="AlphaFoldDB" id="A0A5M3X599"/>